<dbReference type="SUPFAM" id="SSF48239">
    <property type="entry name" value="Terpenoid cyclases/Protein prenyltransferases"/>
    <property type="match status" value="1"/>
</dbReference>
<evidence type="ECO:0000256" key="5">
    <source>
        <dbReference type="ARBA" id="ARBA00022737"/>
    </source>
</evidence>
<keyword evidence="6 8" id="KW-0862">Zinc</keyword>
<comment type="cofactor">
    <cofactor evidence="8">
        <name>Zn(2+)</name>
        <dbReference type="ChEBI" id="CHEBI:29105"/>
    </cofactor>
    <text evidence="8">Binds 1 zinc ion per subunit.</text>
</comment>
<evidence type="ECO:0000256" key="1">
    <source>
        <dbReference type="ARBA" id="ARBA00010497"/>
    </source>
</evidence>
<organism evidence="10 11">
    <name type="scientific">Perkinsus olseni</name>
    <name type="common">Perkinsus atlanticus</name>
    <dbReference type="NCBI Taxonomy" id="32597"/>
    <lineage>
        <taxon>Eukaryota</taxon>
        <taxon>Sar</taxon>
        <taxon>Alveolata</taxon>
        <taxon>Perkinsozoa</taxon>
        <taxon>Perkinsea</taxon>
        <taxon>Perkinsida</taxon>
        <taxon>Perkinsidae</taxon>
        <taxon>Perkinsus</taxon>
    </lineage>
</organism>
<feature type="domain" description="Prenyltransferase alpha-alpha toroid" evidence="9">
    <location>
        <begin position="126"/>
        <end position="259"/>
    </location>
</feature>
<dbReference type="EC" id="2.5.1.60" evidence="8"/>
<evidence type="ECO:0000256" key="4">
    <source>
        <dbReference type="ARBA" id="ARBA00022723"/>
    </source>
</evidence>
<dbReference type="Pfam" id="PF00432">
    <property type="entry name" value="Prenyltrans"/>
    <property type="match status" value="2"/>
</dbReference>
<evidence type="ECO:0000313" key="11">
    <source>
        <dbReference type="Proteomes" id="UP000541610"/>
    </source>
</evidence>
<dbReference type="AlphaFoldDB" id="A0A7J6P745"/>
<keyword evidence="4 8" id="KW-0479">Metal-binding</keyword>
<accession>A0A7J6P745</accession>
<evidence type="ECO:0000313" key="10">
    <source>
        <dbReference type="EMBL" id="KAF4691938.1"/>
    </source>
</evidence>
<dbReference type="EMBL" id="JABANP010000068">
    <property type="protein sequence ID" value="KAF4691938.1"/>
    <property type="molecule type" value="Genomic_DNA"/>
</dbReference>
<dbReference type="InterPro" id="IPR045089">
    <property type="entry name" value="PGGT1B-like"/>
</dbReference>
<dbReference type="GO" id="GO:0046872">
    <property type="term" value="F:metal ion binding"/>
    <property type="evidence" value="ECO:0007669"/>
    <property type="project" value="UniProtKB-KW"/>
</dbReference>
<dbReference type="CDD" id="cd02894">
    <property type="entry name" value="GGTase-II"/>
    <property type="match status" value="1"/>
</dbReference>
<proteinExistence type="inferred from homology"/>
<gene>
    <name evidence="10" type="ORF">FOZ60_014425</name>
</gene>
<comment type="caution">
    <text evidence="10">The sequence shown here is derived from an EMBL/GenBank/DDBJ whole genome shotgun (WGS) entry which is preliminary data.</text>
</comment>
<comment type="catalytic activity">
    <reaction evidence="7 8">
        <text>geranylgeranyl diphosphate + L-cysteinyl-[protein] = S-geranylgeranyl-L-cysteinyl-[protein] + diphosphate</text>
        <dbReference type="Rhea" id="RHEA:21240"/>
        <dbReference type="Rhea" id="RHEA-COMP:10131"/>
        <dbReference type="Rhea" id="RHEA-COMP:11537"/>
        <dbReference type="ChEBI" id="CHEBI:29950"/>
        <dbReference type="ChEBI" id="CHEBI:33019"/>
        <dbReference type="ChEBI" id="CHEBI:57533"/>
        <dbReference type="ChEBI" id="CHEBI:86021"/>
        <dbReference type="EC" id="2.5.1.60"/>
    </reaction>
</comment>
<reference evidence="10 11" key="1">
    <citation type="submission" date="2020-04" db="EMBL/GenBank/DDBJ databases">
        <title>Perkinsus olseni comparative genomics.</title>
        <authorList>
            <person name="Bogema D.R."/>
        </authorList>
    </citation>
    <scope>NUCLEOTIDE SEQUENCE [LARGE SCALE GENOMIC DNA]</scope>
    <source>
        <strain evidence="10">00978-12</strain>
    </source>
</reference>
<comment type="similarity">
    <text evidence="1 8">Belongs to the protein prenyltransferase subunit beta family.</text>
</comment>
<keyword evidence="2 8" id="KW-0637">Prenyltransferase</keyword>
<dbReference type="Proteomes" id="UP000541610">
    <property type="component" value="Unassembled WGS sequence"/>
</dbReference>
<evidence type="ECO:0000256" key="2">
    <source>
        <dbReference type="ARBA" id="ARBA00022602"/>
    </source>
</evidence>
<feature type="domain" description="Prenyltransferase alpha-alpha toroid" evidence="9">
    <location>
        <begin position="10"/>
        <end position="112"/>
    </location>
</feature>
<dbReference type="Gene3D" id="1.50.10.20">
    <property type="match status" value="2"/>
</dbReference>
<sequence length="282" mass="31506">MAEESHRPLLLVDKHEKYIYDLDTPEKAVTMDYVLSESIRIGGAYWGITALDVMGRLDPQTYTRRDDVLDFVKSCRGQDGGYGFFPGMDSHINSTHYALLVLAELDALDTLTEGERLDTKEIRHQHADYHAAYTFCAVAALALLGQKADENEDWRLGHWLAERQIPKHGGFNGRPEKAPDVCYSWWITSALAVLGKLHWIDSDALTGFILRAQEEDEGGIADRPGDVPDVFHTFFGLAGLSLLDRSGSFHLRRVDPVWALPVETVRRLGLPTWEGAAGRATA</sequence>
<protein>
    <recommendedName>
        <fullName evidence="8">Geranylgeranyl transferase type-2 subunit beta</fullName>
        <ecNumber evidence="8">2.5.1.60</ecNumber>
    </recommendedName>
</protein>
<dbReference type="InterPro" id="IPR001330">
    <property type="entry name" value="Prenyltrans"/>
</dbReference>
<keyword evidence="3 8" id="KW-0808">Transferase</keyword>
<evidence type="ECO:0000259" key="9">
    <source>
        <dbReference type="Pfam" id="PF00432"/>
    </source>
</evidence>
<dbReference type="PANTHER" id="PTHR11774">
    <property type="entry name" value="GERANYLGERANYL TRANSFERASE TYPE BETA SUBUNIT"/>
    <property type="match status" value="1"/>
</dbReference>
<dbReference type="GO" id="GO:0004663">
    <property type="term" value="F:Rab geranylgeranyltransferase activity"/>
    <property type="evidence" value="ECO:0007669"/>
    <property type="project" value="UniProtKB-UniRule"/>
</dbReference>
<evidence type="ECO:0000256" key="6">
    <source>
        <dbReference type="ARBA" id="ARBA00022833"/>
    </source>
</evidence>
<dbReference type="PANTHER" id="PTHR11774:SF11">
    <property type="entry name" value="GERANYLGERANYL TRANSFERASE TYPE-2 SUBUNIT BETA"/>
    <property type="match status" value="1"/>
</dbReference>
<comment type="function">
    <text evidence="8">Catalyzes the transfer of a geranylgeranyl moiety from geranylgeranyl diphosphate to both cysteines of proteins with the C-terminal sequence -XXCC, -XCXC and -CCXX.</text>
</comment>
<evidence type="ECO:0000256" key="7">
    <source>
        <dbReference type="ARBA" id="ARBA00047658"/>
    </source>
</evidence>
<dbReference type="OrthoDB" id="5428259at2759"/>
<name>A0A7J6P745_PEROL</name>
<dbReference type="InterPro" id="IPR008930">
    <property type="entry name" value="Terpenoid_cyclase/PrenylTrfase"/>
</dbReference>
<dbReference type="GO" id="GO:0005968">
    <property type="term" value="C:Rab-protein geranylgeranyltransferase complex"/>
    <property type="evidence" value="ECO:0007669"/>
    <property type="project" value="UniProtKB-UniRule"/>
</dbReference>
<keyword evidence="5" id="KW-0677">Repeat</keyword>
<evidence type="ECO:0000256" key="3">
    <source>
        <dbReference type="ARBA" id="ARBA00022679"/>
    </source>
</evidence>
<dbReference type="InterPro" id="IPR026873">
    <property type="entry name" value="Ptb1"/>
</dbReference>
<evidence type="ECO:0000256" key="8">
    <source>
        <dbReference type="RuleBase" id="RU365076"/>
    </source>
</evidence>